<evidence type="ECO:0000256" key="1">
    <source>
        <dbReference type="SAM" id="MobiDB-lite"/>
    </source>
</evidence>
<dbReference type="PANTHER" id="PTHR16124:SF3">
    <property type="entry name" value="MIS18-BINDING PROTEIN 1"/>
    <property type="match status" value="1"/>
</dbReference>
<keyword evidence="3" id="KW-1185">Reference proteome</keyword>
<dbReference type="OrthoDB" id="5990446at2759"/>
<feature type="region of interest" description="Disordered" evidence="1">
    <location>
        <begin position="1"/>
        <end position="51"/>
    </location>
</feature>
<dbReference type="EMBL" id="CACRXK020002962">
    <property type="protein sequence ID" value="CAB3996856.1"/>
    <property type="molecule type" value="Genomic_DNA"/>
</dbReference>
<accession>A0A7D9I3R5</accession>
<comment type="caution">
    <text evidence="2">The sequence shown here is derived from an EMBL/GenBank/DDBJ whole genome shotgun (WGS) entry which is preliminary data.</text>
</comment>
<dbReference type="GO" id="GO:0000775">
    <property type="term" value="C:chromosome, centromeric region"/>
    <property type="evidence" value="ECO:0007669"/>
    <property type="project" value="TreeGrafter"/>
</dbReference>
<dbReference type="Proteomes" id="UP001152795">
    <property type="component" value="Unassembled WGS sequence"/>
</dbReference>
<evidence type="ECO:0000313" key="2">
    <source>
        <dbReference type="EMBL" id="CAB3996856.1"/>
    </source>
</evidence>
<feature type="non-terminal residue" evidence="2">
    <location>
        <position position="1"/>
    </location>
</feature>
<proteinExistence type="predicted"/>
<name>A0A7D9I3R5_PARCT</name>
<dbReference type="InterPro" id="IPR039110">
    <property type="entry name" value="KNL2-like"/>
</dbReference>
<feature type="region of interest" description="Disordered" evidence="1">
    <location>
        <begin position="138"/>
        <end position="189"/>
    </location>
</feature>
<sequence length="189" mass="21842">RPSETQTQHSKKLKVDTGKLSSKTGTLARKRELRDMLEQQDEGYEDDAFEGTPFRSKKVSRKLQHRVSPVYMDNSVDVADGFHDKDCSRTPMNRLRPKGPLSTGKSQIGIMTPGLLDIVNRDDVDRYVNQLKRRKLRNMQRKTIESRTPLTKKPSNKSMTGGVDYSFNIQRSTAMDNEEHEDYYWSDNE</sequence>
<evidence type="ECO:0000313" key="3">
    <source>
        <dbReference type="Proteomes" id="UP001152795"/>
    </source>
</evidence>
<organism evidence="2 3">
    <name type="scientific">Paramuricea clavata</name>
    <name type="common">Red gorgonian</name>
    <name type="synonym">Violescent sea-whip</name>
    <dbReference type="NCBI Taxonomy" id="317549"/>
    <lineage>
        <taxon>Eukaryota</taxon>
        <taxon>Metazoa</taxon>
        <taxon>Cnidaria</taxon>
        <taxon>Anthozoa</taxon>
        <taxon>Octocorallia</taxon>
        <taxon>Malacalcyonacea</taxon>
        <taxon>Plexauridae</taxon>
        <taxon>Paramuricea</taxon>
    </lineage>
</organism>
<gene>
    <name evidence="2" type="ORF">PACLA_8A045647</name>
</gene>
<dbReference type="AlphaFoldDB" id="A0A7D9I3R5"/>
<feature type="region of interest" description="Disordered" evidence="1">
    <location>
        <begin position="82"/>
        <end position="107"/>
    </location>
</feature>
<dbReference type="PANTHER" id="PTHR16124">
    <property type="entry name" value="MIS18-BINDING PROTEIN 1"/>
    <property type="match status" value="1"/>
</dbReference>
<reference evidence="2" key="1">
    <citation type="submission" date="2020-04" db="EMBL/GenBank/DDBJ databases">
        <authorList>
            <person name="Alioto T."/>
            <person name="Alioto T."/>
            <person name="Gomez Garrido J."/>
        </authorList>
    </citation>
    <scope>NUCLEOTIDE SEQUENCE</scope>
    <source>
        <strain evidence="2">A484AB</strain>
    </source>
</reference>
<protein>
    <submittedName>
        <fullName evidence="2">Uncharacterized protein</fullName>
    </submittedName>
</protein>
<feature type="compositionally biased region" description="Acidic residues" evidence="1">
    <location>
        <begin position="38"/>
        <end position="49"/>
    </location>
</feature>